<sequence length="238" mass="27313">MAAKRNPIITLVNILPKTPYSNDADKSDKSDGYFSAQNTVVVFLQRYPSDILSALDAYSLTSYINPRGTPAPEDALRLCFYMRSLGFETYCRMKPKDNCFALYVANGNFRDDEDRGTQHDECYWEQNFKTGKVQDVFRYHSRMRGAATRPESDEGWDEDTEEDGDEDGDTTPVQPHTPVRPHIPNQRLLRVRNQRVTRAQYERNRLEARLGSDFAGSVDGIVVIMERLEQLIVQEAMD</sequence>
<protein>
    <submittedName>
        <fullName evidence="2">Uncharacterized protein</fullName>
    </submittedName>
</protein>
<evidence type="ECO:0000313" key="3">
    <source>
        <dbReference type="Proteomes" id="UP000799428"/>
    </source>
</evidence>
<evidence type="ECO:0000313" key="2">
    <source>
        <dbReference type="EMBL" id="KAF2712968.1"/>
    </source>
</evidence>
<gene>
    <name evidence="2" type="ORF">K504DRAFT_126411</name>
</gene>
<feature type="region of interest" description="Disordered" evidence="1">
    <location>
        <begin position="144"/>
        <end position="184"/>
    </location>
</feature>
<keyword evidence="3" id="KW-1185">Reference proteome</keyword>
<accession>A0A6G1KJG0</accession>
<dbReference type="OrthoDB" id="3770722at2759"/>
<dbReference type="AlphaFoldDB" id="A0A6G1KJG0"/>
<evidence type="ECO:0000256" key="1">
    <source>
        <dbReference type="SAM" id="MobiDB-lite"/>
    </source>
</evidence>
<feature type="compositionally biased region" description="Acidic residues" evidence="1">
    <location>
        <begin position="153"/>
        <end position="169"/>
    </location>
</feature>
<reference evidence="2" key="1">
    <citation type="journal article" date="2020" name="Stud. Mycol.">
        <title>101 Dothideomycetes genomes: a test case for predicting lifestyles and emergence of pathogens.</title>
        <authorList>
            <person name="Haridas S."/>
            <person name="Albert R."/>
            <person name="Binder M."/>
            <person name="Bloem J."/>
            <person name="Labutti K."/>
            <person name="Salamov A."/>
            <person name="Andreopoulos B."/>
            <person name="Baker S."/>
            <person name="Barry K."/>
            <person name="Bills G."/>
            <person name="Bluhm B."/>
            <person name="Cannon C."/>
            <person name="Castanera R."/>
            <person name="Culley D."/>
            <person name="Daum C."/>
            <person name="Ezra D."/>
            <person name="Gonzalez J."/>
            <person name="Henrissat B."/>
            <person name="Kuo A."/>
            <person name="Liang C."/>
            <person name="Lipzen A."/>
            <person name="Lutzoni F."/>
            <person name="Magnuson J."/>
            <person name="Mondo S."/>
            <person name="Nolan M."/>
            <person name="Ohm R."/>
            <person name="Pangilinan J."/>
            <person name="Park H.-J."/>
            <person name="Ramirez L."/>
            <person name="Alfaro M."/>
            <person name="Sun H."/>
            <person name="Tritt A."/>
            <person name="Yoshinaga Y."/>
            <person name="Zwiers L.-H."/>
            <person name="Turgeon B."/>
            <person name="Goodwin S."/>
            <person name="Spatafora J."/>
            <person name="Crous P."/>
            <person name="Grigoriev I."/>
        </authorList>
    </citation>
    <scope>NUCLEOTIDE SEQUENCE</scope>
    <source>
        <strain evidence="2">CBS 279.74</strain>
    </source>
</reference>
<dbReference type="EMBL" id="MU005765">
    <property type="protein sequence ID" value="KAF2712968.1"/>
    <property type="molecule type" value="Genomic_DNA"/>
</dbReference>
<dbReference type="Proteomes" id="UP000799428">
    <property type="component" value="Unassembled WGS sequence"/>
</dbReference>
<organism evidence="2 3">
    <name type="scientific">Pleomassaria siparia CBS 279.74</name>
    <dbReference type="NCBI Taxonomy" id="1314801"/>
    <lineage>
        <taxon>Eukaryota</taxon>
        <taxon>Fungi</taxon>
        <taxon>Dikarya</taxon>
        <taxon>Ascomycota</taxon>
        <taxon>Pezizomycotina</taxon>
        <taxon>Dothideomycetes</taxon>
        <taxon>Pleosporomycetidae</taxon>
        <taxon>Pleosporales</taxon>
        <taxon>Pleomassariaceae</taxon>
        <taxon>Pleomassaria</taxon>
    </lineage>
</organism>
<proteinExistence type="predicted"/>
<name>A0A6G1KJG0_9PLEO</name>